<feature type="compositionally biased region" description="Polar residues" evidence="1">
    <location>
        <begin position="46"/>
        <end position="62"/>
    </location>
</feature>
<keyword evidence="3" id="KW-1185">Reference proteome</keyword>
<feature type="region of interest" description="Disordered" evidence="1">
    <location>
        <begin position="42"/>
        <end position="62"/>
    </location>
</feature>
<evidence type="ECO:0000256" key="1">
    <source>
        <dbReference type="SAM" id="MobiDB-lite"/>
    </source>
</evidence>
<reference evidence="3" key="1">
    <citation type="journal article" date="2019" name="Int. J. Syst. Evol. Microbiol.">
        <title>The Global Catalogue of Microorganisms (GCM) 10K type strain sequencing project: providing services to taxonomists for standard genome sequencing and annotation.</title>
        <authorList>
            <consortium name="The Broad Institute Genomics Platform"/>
            <consortium name="The Broad Institute Genome Sequencing Center for Infectious Disease"/>
            <person name="Wu L."/>
            <person name="Ma J."/>
        </authorList>
    </citation>
    <scope>NUCLEOTIDE SEQUENCE [LARGE SCALE GENOMIC DNA]</scope>
    <source>
        <strain evidence="3">JCM 17066</strain>
    </source>
</reference>
<protein>
    <submittedName>
        <fullName evidence="2">Uncharacterized protein</fullName>
    </submittedName>
</protein>
<evidence type="ECO:0000313" key="3">
    <source>
        <dbReference type="Proteomes" id="UP001596045"/>
    </source>
</evidence>
<organism evidence="2 3">
    <name type="scientific">Paraherbaspirillum soli</name>
    <dbReference type="NCBI Taxonomy" id="631222"/>
    <lineage>
        <taxon>Bacteria</taxon>
        <taxon>Pseudomonadati</taxon>
        <taxon>Pseudomonadota</taxon>
        <taxon>Betaproteobacteria</taxon>
        <taxon>Burkholderiales</taxon>
        <taxon>Oxalobacteraceae</taxon>
        <taxon>Paraherbaspirillum</taxon>
    </lineage>
</organism>
<proteinExistence type="predicted"/>
<dbReference type="Proteomes" id="UP001596045">
    <property type="component" value="Unassembled WGS sequence"/>
</dbReference>
<accession>A0ABW0M339</accession>
<dbReference type="EMBL" id="JBHSMT010000005">
    <property type="protein sequence ID" value="MFC5472545.1"/>
    <property type="molecule type" value="Genomic_DNA"/>
</dbReference>
<sequence length="62" mass="6886">MRFFNKRVAVFVTLVMAAAGLVILINILSPIDDRVSRASQHQHQQNVSVSARITSQPAQLKL</sequence>
<evidence type="ECO:0000313" key="2">
    <source>
        <dbReference type="EMBL" id="MFC5472545.1"/>
    </source>
</evidence>
<name>A0ABW0M339_9BURK</name>
<comment type="caution">
    <text evidence="2">The sequence shown here is derived from an EMBL/GenBank/DDBJ whole genome shotgun (WGS) entry which is preliminary data.</text>
</comment>
<gene>
    <name evidence="2" type="ORF">ACFPM8_01105</name>
</gene>
<dbReference type="RefSeq" id="WP_378994089.1">
    <property type="nucleotide sequence ID" value="NZ_JBHSMT010000005.1"/>
</dbReference>